<comment type="caution">
    <text evidence="6">The sequence shown here is derived from an EMBL/GenBank/DDBJ whole genome shotgun (WGS) entry which is preliminary data.</text>
</comment>
<keyword evidence="3 5" id="KW-0472">Membrane</keyword>
<evidence type="ECO:0008006" key="8">
    <source>
        <dbReference type="Google" id="ProtNLM"/>
    </source>
</evidence>
<feature type="transmembrane region" description="Helical" evidence="5">
    <location>
        <begin position="399"/>
        <end position="416"/>
    </location>
</feature>
<feature type="region of interest" description="Disordered" evidence="4">
    <location>
        <begin position="469"/>
        <end position="488"/>
    </location>
</feature>
<dbReference type="InterPro" id="IPR052528">
    <property type="entry name" value="Sugar_transport-like"/>
</dbReference>
<feature type="transmembrane region" description="Helical" evidence="5">
    <location>
        <begin position="137"/>
        <end position="158"/>
    </location>
</feature>
<protein>
    <recommendedName>
        <fullName evidence="8">MFS transporter</fullName>
    </recommendedName>
</protein>
<dbReference type="Proteomes" id="UP000030185">
    <property type="component" value="Unassembled WGS sequence"/>
</dbReference>
<evidence type="ECO:0000256" key="5">
    <source>
        <dbReference type="SAM" id="Phobius"/>
    </source>
</evidence>
<dbReference type="GO" id="GO:0022857">
    <property type="term" value="F:transmembrane transporter activity"/>
    <property type="evidence" value="ECO:0007669"/>
    <property type="project" value="InterPro"/>
</dbReference>
<evidence type="ECO:0000256" key="4">
    <source>
        <dbReference type="SAM" id="MobiDB-lite"/>
    </source>
</evidence>
<dbReference type="EMBL" id="BBLT01000010">
    <property type="protein sequence ID" value="GAL86919.1"/>
    <property type="molecule type" value="Genomic_DNA"/>
</dbReference>
<feature type="transmembrane region" description="Helical" evidence="5">
    <location>
        <begin position="65"/>
        <end position="86"/>
    </location>
</feature>
<dbReference type="PANTHER" id="PTHR23526">
    <property type="entry name" value="INTEGRAL MEMBRANE TRANSPORT PROTEIN-RELATED"/>
    <property type="match status" value="1"/>
</dbReference>
<feature type="transmembrane region" description="Helical" evidence="5">
    <location>
        <begin position="353"/>
        <end position="371"/>
    </location>
</feature>
<keyword evidence="7" id="KW-1185">Reference proteome</keyword>
<dbReference type="InterPro" id="IPR036259">
    <property type="entry name" value="MFS_trans_sf"/>
</dbReference>
<keyword evidence="1 5" id="KW-0812">Transmembrane</keyword>
<dbReference type="Gene3D" id="1.20.1250.20">
    <property type="entry name" value="MFS general substrate transporter like domains"/>
    <property type="match status" value="2"/>
</dbReference>
<name>A0A098LKB0_9BACT</name>
<dbReference type="STRING" id="153721.MYP_4149"/>
<reference evidence="6 7" key="1">
    <citation type="submission" date="2014-09" db="EMBL/GenBank/DDBJ databases">
        <title>Sporocytophaga myxococcoides PG-01 genome sequencing.</title>
        <authorList>
            <person name="Liu L."/>
            <person name="Gao P.J."/>
            <person name="Chen G.J."/>
            <person name="Wang L.S."/>
        </authorList>
    </citation>
    <scope>NUCLEOTIDE SEQUENCE [LARGE SCALE GENOMIC DNA]</scope>
    <source>
        <strain evidence="6 7">PG-01</strain>
    </source>
</reference>
<proteinExistence type="predicted"/>
<evidence type="ECO:0000256" key="3">
    <source>
        <dbReference type="ARBA" id="ARBA00023136"/>
    </source>
</evidence>
<feature type="transmembrane region" description="Helical" evidence="5">
    <location>
        <begin position="308"/>
        <end position="332"/>
    </location>
</feature>
<dbReference type="InterPro" id="IPR011701">
    <property type="entry name" value="MFS"/>
</dbReference>
<feature type="transmembrane region" description="Helical" evidence="5">
    <location>
        <begin position="277"/>
        <end position="296"/>
    </location>
</feature>
<dbReference type="AlphaFoldDB" id="A0A098LKB0"/>
<feature type="transmembrane region" description="Helical" evidence="5">
    <location>
        <begin position="215"/>
        <end position="237"/>
    </location>
</feature>
<accession>A0A098LKB0</accession>
<feature type="transmembrane region" description="Helical" evidence="5">
    <location>
        <begin position="164"/>
        <end position="184"/>
    </location>
</feature>
<evidence type="ECO:0000256" key="2">
    <source>
        <dbReference type="ARBA" id="ARBA00022989"/>
    </source>
</evidence>
<dbReference type="eggNOG" id="COG2211">
    <property type="taxonomic scope" value="Bacteria"/>
</dbReference>
<feature type="transmembrane region" description="Helical" evidence="5">
    <location>
        <begin position="243"/>
        <end position="265"/>
    </location>
</feature>
<organism evidence="6 7">
    <name type="scientific">Sporocytophaga myxococcoides</name>
    <dbReference type="NCBI Taxonomy" id="153721"/>
    <lineage>
        <taxon>Bacteria</taxon>
        <taxon>Pseudomonadati</taxon>
        <taxon>Bacteroidota</taxon>
        <taxon>Cytophagia</taxon>
        <taxon>Cytophagales</taxon>
        <taxon>Cytophagaceae</taxon>
        <taxon>Sporocytophaga</taxon>
    </lineage>
</organism>
<feature type="transmembrane region" description="Helical" evidence="5">
    <location>
        <begin position="92"/>
        <end position="117"/>
    </location>
</feature>
<sequence length="488" mass="54080">MVLSDGIVSQSMSGFSGGPVLIAFALLLGASGFQLGLLACIPVFANLFQLFSVWFLNKIKSRRKVCVIFSFLGRFPLLILGFACLFSEGSWLIYLLIGVMFVHNFVGAISGGSWTSWMHDLIPSDQLGRFFSNRIRWAQAFAVAVSFFTGFVLDHFAGHEKMRFVFGCFFLVAGGLGLLSTFLLSQTHEPTMKEFPVFSFKELTRPFANENLRTLIGFTVLWNLASNFATPFFSVYLLSQLHYPVSTVIGLTVLAQLVTILSLGFWGKYSDTLNNKAVLRICVPLYMLSVLAWTYTTFPAKHFFTLPLLVVIHILIGIANGGISLAVGNIGLKLAPKGKGSVFLISMNMSNSIFAGFGPLLSGMVSGYFTLKDLSIGFNYSGPDMKEAIHFISLQSWDFPFVFSVILGVISFRILANLKEGIEIEKESLWRNLKNQLVGDLKNISNFRQRKPLSLSKTKVYSALKKLDNNNDDDHIYSSPKDSSGSFS</sequence>
<evidence type="ECO:0000313" key="6">
    <source>
        <dbReference type="EMBL" id="GAL86919.1"/>
    </source>
</evidence>
<dbReference type="PANTHER" id="PTHR23526:SF2">
    <property type="entry name" value="MAJOR FACILITATOR SUPERFAMILY (MFS) PROFILE DOMAIN-CONTAINING PROTEIN"/>
    <property type="match status" value="1"/>
</dbReference>
<dbReference type="Pfam" id="PF07690">
    <property type="entry name" value="MFS_1"/>
    <property type="match status" value="1"/>
</dbReference>
<evidence type="ECO:0000313" key="7">
    <source>
        <dbReference type="Proteomes" id="UP000030185"/>
    </source>
</evidence>
<dbReference type="SUPFAM" id="SSF103473">
    <property type="entry name" value="MFS general substrate transporter"/>
    <property type="match status" value="1"/>
</dbReference>
<evidence type="ECO:0000256" key="1">
    <source>
        <dbReference type="ARBA" id="ARBA00022692"/>
    </source>
</evidence>
<keyword evidence="2 5" id="KW-1133">Transmembrane helix</keyword>
<gene>
    <name evidence="6" type="ORF">MYP_4149</name>
</gene>